<gene>
    <name evidence="2" type="ORF">FPE_LOCUS4031</name>
</gene>
<evidence type="ECO:0000313" key="2">
    <source>
        <dbReference type="EMBL" id="CAI9756601.1"/>
    </source>
</evidence>
<dbReference type="EMBL" id="OU503037">
    <property type="protein sequence ID" value="CAI9756601.1"/>
    <property type="molecule type" value="Genomic_DNA"/>
</dbReference>
<dbReference type="Proteomes" id="UP000834106">
    <property type="component" value="Chromosome 2"/>
</dbReference>
<sequence>MPSQVDNTRVSTQETTPGHSLSKSSLMVSIYLKFLIPKLLSVSFSEKTLIVESYNNDASHEFMEDVSELRKCNVLVALVKKLELFSDDVFSLRTRVFAVVHNKIRIMGLQKLIGMKSRVGQGRRELWKTLVLSLQKLKWRYCERSPTDKDVLRHGEAAHSNSAQIGNGGCSSSLHTASLCLIDSGGCDAQIMIAYTLHCEAALGSLSAASQHCRYSSFFNFCCGGGVDVGCVVVQMWCGGLVGSDLVGGGGSDSVGLDAVVVIVCVLWVRFSSPVVKTLMASWWWW</sequence>
<name>A0AAD1YS75_9LAMI</name>
<evidence type="ECO:0000313" key="3">
    <source>
        <dbReference type="Proteomes" id="UP000834106"/>
    </source>
</evidence>
<protein>
    <submittedName>
        <fullName evidence="2">Uncharacterized protein</fullName>
    </submittedName>
</protein>
<reference evidence="2" key="1">
    <citation type="submission" date="2023-05" db="EMBL/GenBank/DDBJ databases">
        <authorList>
            <person name="Huff M."/>
        </authorList>
    </citation>
    <scope>NUCLEOTIDE SEQUENCE</scope>
</reference>
<proteinExistence type="predicted"/>
<accession>A0AAD1YS75</accession>
<feature type="region of interest" description="Disordered" evidence="1">
    <location>
        <begin position="1"/>
        <end position="21"/>
    </location>
</feature>
<dbReference type="AlphaFoldDB" id="A0AAD1YS75"/>
<keyword evidence="3" id="KW-1185">Reference proteome</keyword>
<organism evidence="2 3">
    <name type="scientific">Fraxinus pennsylvanica</name>
    <dbReference type="NCBI Taxonomy" id="56036"/>
    <lineage>
        <taxon>Eukaryota</taxon>
        <taxon>Viridiplantae</taxon>
        <taxon>Streptophyta</taxon>
        <taxon>Embryophyta</taxon>
        <taxon>Tracheophyta</taxon>
        <taxon>Spermatophyta</taxon>
        <taxon>Magnoliopsida</taxon>
        <taxon>eudicotyledons</taxon>
        <taxon>Gunneridae</taxon>
        <taxon>Pentapetalae</taxon>
        <taxon>asterids</taxon>
        <taxon>lamiids</taxon>
        <taxon>Lamiales</taxon>
        <taxon>Oleaceae</taxon>
        <taxon>Oleeae</taxon>
        <taxon>Fraxinus</taxon>
    </lineage>
</organism>
<evidence type="ECO:0000256" key="1">
    <source>
        <dbReference type="SAM" id="MobiDB-lite"/>
    </source>
</evidence>